<dbReference type="Proteomes" id="UP000782880">
    <property type="component" value="Unassembled WGS sequence"/>
</dbReference>
<feature type="transmembrane region" description="Helical" evidence="1">
    <location>
        <begin position="70"/>
        <end position="87"/>
    </location>
</feature>
<sequence>MFGWSFYEKNFPRHPISAGLFFWVGMLSAAVASCSVPKESRLKAVLPVMPMLVLWLTIMIATPIASSLRYAYAFVLFIPLTRVYPALMQAECKKDQDIKVKV</sequence>
<evidence type="ECO:0000313" key="3">
    <source>
        <dbReference type="Proteomes" id="UP000782880"/>
    </source>
</evidence>
<evidence type="ECO:0000313" key="2">
    <source>
        <dbReference type="EMBL" id="HJG28745.1"/>
    </source>
</evidence>
<reference evidence="2" key="2">
    <citation type="submission" date="2021-09" db="EMBL/GenBank/DDBJ databases">
        <authorList>
            <person name="Gilroy R."/>
        </authorList>
    </citation>
    <scope>NUCLEOTIDE SEQUENCE</scope>
    <source>
        <strain evidence="2">ChiBcec21-2208</strain>
    </source>
</reference>
<keyword evidence="1" id="KW-0812">Transmembrane</keyword>
<comment type="caution">
    <text evidence="2">The sequence shown here is derived from an EMBL/GenBank/DDBJ whole genome shotgun (WGS) entry which is preliminary data.</text>
</comment>
<dbReference type="AlphaFoldDB" id="A0A921IJW9"/>
<name>A0A921IJW9_9FIRM</name>
<proteinExistence type="predicted"/>
<feature type="transmembrane region" description="Helical" evidence="1">
    <location>
        <begin position="44"/>
        <end position="64"/>
    </location>
</feature>
<protein>
    <submittedName>
        <fullName evidence="2">Uncharacterized protein</fullName>
    </submittedName>
</protein>
<dbReference type="EMBL" id="DYVE01000231">
    <property type="protein sequence ID" value="HJG28745.1"/>
    <property type="molecule type" value="Genomic_DNA"/>
</dbReference>
<gene>
    <name evidence="2" type="ORF">K8V20_08920</name>
</gene>
<keyword evidence="1" id="KW-0472">Membrane</keyword>
<evidence type="ECO:0000256" key="1">
    <source>
        <dbReference type="SAM" id="Phobius"/>
    </source>
</evidence>
<organism evidence="2 3">
    <name type="scientific">Subdoligranulum variabile</name>
    <dbReference type="NCBI Taxonomy" id="214851"/>
    <lineage>
        <taxon>Bacteria</taxon>
        <taxon>Bacillati</taxon>
        <taxon>Bacillota</taxon>
        <taxon>Clostridia</taxon>
        <taxon>Eubacteriales</taxon>
        <taxon>Oscillospiraceae</taxon>
        <taxon>Subdoligranulum</taxon>
    </lineage>
</organism>
<feature type="transmembrane region" description="Helical" evidence="1">
    <location>
        <begin position="20"/>
        <end position="37"/>
    </location>
</feature>
<accession>A0A921IJW9</accession>
<reference evidence="2" key="1">
    <citation type="journal article" date="2021" name="PeerJ">
        <title>Extensive microbial diversity within the chicken gut microbiome revealed by metagenomics and culture.</title>
        <authorList>
            <person name="Gilroy R."/>
            <person name="Ravi A."/>
            <person name="Getino M."/>
            <person name="Pursley I."/>
            <person name="Horton D.L."/>
            <person name="Alikhan N.F."/>
            <person name="Baker D."/>
            <person name="Gharbi K."/>
            <person name="Hall N."/>
            <person name="Watson M."/>
            <person name="Adriaenssens E.M."/>
            <person name="Foster-Nyarko E."/>
            <person name="Jarju S."/>
            <person name="Secka A."/>
            <person name="Antonio M."/>
            <person name="Oren A."/>
            <person name="Chaudhuri R.R."/>
            <person name="La Ragione R."/>
            <person name="Hildebrand F."/>
            <person name="Pallen M.J."/>
        </authorList>
    </citation>
    <scope>NUCLEOTIDE SEQUENCE</scope>
    <source>
        <strain evidence="2">ChiBcec21-2208</strain>
    </source>
</reference>
<keyword evidence="1" id="KW-1133">Transmembrane helix</keyword>